<sequence length="362" mass="38639">MRTRRRWLRTLGASGLAIGLAGCTGGGSDDTPNGGSPPAGDSGPGDGQTTDGAAVSGRDLGEFVTYTEGDGELRLAATDARLTDYVVGTYGGRLESIAPDGGITDSENENHLFLLVNLRLENTGDETLAYPKGFSFEAKSGSEHERVPLEHTDAVYTFPIPDEYPHQLEAGDEESVWVAFVVPPSTTAGTLVADLSEWGFDDEPSEWAIDVSRLTPQTHDFEGLDPGESATIGNENRGMAVTVRNVREETGSFETTFSGNETTVDPPPEGRKYVLVDLALENVGTELISAIRPSRMSLVGDDWDADPRSYTADDTYNRGPLGAIDPGKTKSGYVVFTVPSDATAYTFTVDVTLDITASWSLP</sequence>
<dbReference type="PROSITE" id="PS51318">
    <property type="entry name" value="TAT"/>
    <property type="match status" value="1"/>
</dbReference>
<dbReference type="Pfam" id="PF11611">
    <property type="entry name" value="DUF4352"/>
    <property type="match status" value="1"/>
</dbReference>
<proteinExistence type="predicted"/>
<keyword evidence="5" id="KW-1185">Reference proteome</keyword>
<dbReference type="RefSeq" id="WP_139203449.1">
    <property type="nucleotide sequence ID" value="NZ_FOCX01000006.1"/>
</dbReference>
<dbReference type="EMBL" id="FOCX01000006">
    <property type="protein sequence ID" value="SEN92695.1"/>
    <property type="molecule type" value="Genomic_DNA"/>
</dbReference>
<keyword evidence="1" id="KW-0732">Signal</keyword>
<evidence type="ECO:0000256" key="2">
    <source>
        <dbReference type="SAM" id="MobiDB-lite"/>
    </source>
</evidence>
<dbReference type="PROSITE" id="PS51257">
    <property type="entry name" value="PROKAR_LIPOPROTEIN"/>
    <property type="match status" value="1"/>
</dbReference>
<name>A0A1H8KII6_9EURY</name>
<evidence type="ECO:0000313" key="5">
    <source>
        <dbReference type="Proteomes" id="UP000198775"/>
    </source>
</evidence>
<feature type="domain" description="DUF4352" evidence="3">
    <location>
        <begin position="239"/>
        <end position="349"/>
    </location>
</feature>
<gene>
    <name evidence="4" type="ORF">SAMN05216388_100673</name>
</gene>
<accession>A0A1H8KII6</accession>
<dbReference type="AlphaFoldDB" id="A0A1H8KII6"/>
<reference evidence="5" key="1">
    <citation type="submission" date="2016-10" db="EMBL/GenBank/DDBJ databases">
        <authorList>
            <person name="Varghese N."/>
            <person name="Submissions S."/>
        </authorList>
    </citation>
    <scope>NUCLEOTIDE SEQUENCE [LARGE SCALE GENOMIC DNA]</scope>
    <source>
        <strain evidence="5">IBRC-M 10043</strain>
    </source>
</reference>
<dbReference type="InterPro" id="IPR029050">
    <property type="entry name" value="Immunoprotect_excell_Ig-like"/>
</dbReference>
<dbReference type="InterPro" id="IPR029051">
    <property type="entry name" value="DUF4352"/>
</dbReference>
<dbReference type="InterPro" id="IPR006311">
    <property type="entry name" value="TAT_signal"/>
</dbReference>
<feature type="region of interest" description="Disordered" evidence="2">
    <location>
        <begin position="23"/>
        <end position="57"/>
    </location>
</feature>
<dbReference type="Proteomes" id="UP000198775">
    <property type="component" value="Unassembled WGS sequence"/>
</dbReference>
<evidence type="ECO:0000259" key="3">
    <source>
        <dbReference type="Pfam" id="PF11611"/>
    </source>
</evidence>
<evidence type="ECO:0000313" key="4">
    <source>
        <dbReference type="EMBL" id="SEN92695.1"/>
    </source>
</evidence>
<organism evidence="4 5">
    <name type="scientific">Halorientalis persicus</name>
    <dbReference type="NCBI Taxonomy" id="1367881"/>
    <lineage>
        <taxon>Archaea</taxon>
        <taxon>Methanobacteriati</taxon>
        <taxon>Methanobacteriota</taxon>
        <taxon>Stenosarchaea group</taxon>
        <taxon>Halobacteria</taxon>
        <taxon>Halobacteriales</taxon>
        <taxon>Haloarculaceae</taxon>
        <taxon>Halorientalis</taxon>
    </lineage>
</organism>
<evidence type="ECO:0000256" key="1">
    <source>
        <dbReference type="ARBA" id="ARBA00022729"/>
    </source>
</evidence>
<dbReference type="Gene3D" id="2.60.40.1240">
    <property type="match status" value="2"/>
</dbReference>
<protein>
    <recommendedName>
        <fullName evidence="3">DUF4352 domain-containing protein</fullName>
    </recommendedName>
</protein>